<dbReference type="PANTHER" id="PTHR33169">
    <property type="entry name" value="PADR-FAMILY TRANSCRIPTIONAL REGULATOR"/>
    <property type="match status" value="1"/>
</dbReference>
<dbReference type="PANTHER" id="PTHR33169:SF27">
    <property type="entry name" value="TRANSCRIPTIONAL REGULATOR PADR FAMILY PROTEIN"/>
    <property type="match status" value="1"/>
</dbReference>
<comment type="caution">
    <text evidence="3">The sequence shown here is derived from an EMBL/GenBank/DDBJ whole genome shotgun (WGS) entry which is preliminary data.</text>
</comment>
<organism evidence="3 4">
    <name type="scientific">Thermasporomyces composti</name>
    <dbReference type="NCBI Taxonomy" id="696763"/>
    <lineage>
        <taxon>Bacteria</taxon>
        <taxon>Bacillati</taxon>
        <taxon>Actinomycetota</taxon>
        <taxon>Actinomycetes</taxon>
        <taxon>Propionibacteriales</taxon>
        <taxon>Nocardioidaceae</taxon>
        <taxon>Thermasporomyces</taxon>
    </lineage>
</organism>
<dbReference type="Gene3D" id="1.10.10.10">
    <property type="entry name" value="Winged helix-like DNA-binding domain superfamily/Winged helix DNA-binding domain"/>
    <property type="match status" value="1"/>
</dbReference>
<feature type="compositionally biased region" description="Basic and acidic residues" evidence="1">
    <location>
        <begin position="199"/>
        <end position="244"/>
    </location>
</feature>
<dbReference type="AlphaFoldDB" id="A0A3D9V247"/>
<evidence type="ECO:0000259" key="2">
    <source>
        <dbReference type="Pfam" id="PF03551"/>
    </source>
</evidence>
<dbReference type="RefSeq" id="WP_245940943.1">
    <property type="nucleotide sequence ID" value="NZ_QTUC01000001.1"/>
</dbReference>
<gene>
    <name evidence="3" type="ORF">DFJ64_0930</name>
</gene>
<dbReference type="Proteomes" id="UP000256485">
    <property type="component" value="Unassembled WGS sequence"/>
</dbReference>
<sequence>MSRRKVSNPLALVVLGLLLEKPMHPYEMSRTLRERHKEGSIKLNYGSLYSVVDKLVAHGFIEPQETVREGRRPERTIYRATAAGRAEFEDWLSELLMTPVKEYTQFEAGLSLLPGLPPDEVVALLERRCEQLERTLASFDATHANINLPRLLWIEWDYVRAHLETDLRWTRQLVQEIREGSLEGIELWRSFHEHGTSIDDELDRSVDGDKAAGTRKAGDTGTADDARGPGHTDEARSVGSHDESGAGETSRSSTTGARLRRVR</sequence>
<name>A0A3D9V247_THECX</name>
<dbReference type="Pfam" id="PF03551">
    <property type="entry name" value="PadR"/>
    <property type="match status" value="1"/>
</dbReference>
<feature type="region of interest" description="Disordered" evidence="1">
    <location>
        <begin position="199"/>
        <end position="263"/>
    </location>
</feature>
<dbReference type="EMBL" id="QTUC01000001">
    <property type="protein sequence ID" value="REF35549.1"/>
    <property type="molecule type" value="Genomic_DNA"/>
</dbReference>
<dbReference type="InterPro" id="IPR036390">
    <property type="entry name" value="WH_DNA-bd_sf"/>
</dbReference>
<reference evidence="3 4" key="1">
    <citation type="submission" date="2018-08" db="EMBL/GenBank/DDBJ databases">
        <title>Sequencing the genomes of 1000 actinobacteria strains.</title>
        <authorList>
            <person name="Klenk H.-P."/>
        </authorList>
    </citation>
    <scope>NUCLEOTIDE SEQUENCE [LARGE SCALE GENOMIC DNA]</scope>
    <source>
        <strain evidence="3 4">DSM 22891</strain>
    </source>
</reference>
<feature type="domain" description="Transcription regulator PadR N-terminal" evidence="2">
    <location>
        <begin position="14"/>
        <end position="89"/>
    </location>
</feature>
<accession>A0A3D9V247</accession>
<evidence type="ECO:0000313" key="3">
    <source>
        <dbReference type="EMBL" id="REF35549.1"/>
    </source>
</evidence>
<evidence type="ECO:0000256" key="1">
    <source>
        <dbReference type="SAM" id="MobiDB-lite"/>
    </source>
</evidence>
<dbReference type="InterPro" id="IPR052509">
    <property type="entry name" value="Metal_resp_DNA-bind_regulator"/>
</dbReference>
<proteinExistence type="predicted"/>
<keyword evidence="4" id="KW-1185">Reference proteome</keyword>
<dbReference type="InterPro" id="IPR036388">
    <property type="entry name" value="WH-like_DNA-bd_sf"/>
</dbReference>
<evidence type="ECO:0000313" key="4">
    <source>
        <dbReference type="Proteomes" id="UP000256485"/>
    </source>
</evidence>
<dbReference type="InterPro" id="IPR005149">
    <property type="entry name" value="Tscrpt_reg_PadR_N"/>
</dbReference>
<protein>
    <submittedName>
        <fullName evidence="3">PadR family transcriptional regulator</fullName>
    </submittedName>
</protein>
<feature type="compositionally biased region" description="Polar residues" evidence="1">
    <location>
        <begin position="247"/>
        <end position="256"/>
    </location>
</feature>
<dbReference type="SUPFAM" id="SSF46785">
    <property type="entry name" value="Winged helix' DNA-binding domain"/>
    <property type="match status" value="1"/>
</dbReference>